<dbReference type="Ensembl" id="ENSORLT00020006422.1">
    <property type="protein sequence ID" value="ENSORLP00020024650.1"/>
    <property type="gene ID" value="ENSORLG00020006156.1"/>
</dbReference>
<dbReference type="SMART" id="SM00326">
    <property type="entry name" value="SH3"/>
    <property type="match status" value="1"/>
</dbReference>
<dbReference type="Proteomes" id="UP000265180">
    <property type="component" value="Chromosome 15"/>
</dbReference>
<name>A0A3P9LV53_ORYLA</name>
<evidence type="ECO:0000256" key="1">
    <source>
        <dbReference type="ARBA" id="ARBA00022443"/>
    </source>
</evidence>
<sequence length="151" mass="16822">MSPRRESPAGWAGSSEVGPGGFQLIMQNGFRTVKSPSAGYPPLQLNPSNHDSVEYLAMYTYESSEQGDLSFQQGDIVMVTRKEGDWWTGTVGGKTGVFPSNYVKPRDSAMEVRALFFLQWSGLDQKLRVFPFLSSVSGTCRQDRQSREEAR</sequence>
<reference evidence="4" key="4">
    <citation type="submission" date="2025-09" db="UniProtKB">
        <authorList>
            <consortium name="Ensembl"/>
        </authorList>
    </citation>
    <scope>IDENTIFICATION</scope>
    <source>
        <strain evidence="4">HNI</strain>
    </source>
</reference>
<feature type="domain" description="SH3" evidence="3">
    <location>
        <begin position="50"/>
        <end position="108"/>
    </location>
</feature>
<dbReference type="InterPro" id="IPR036028">
    <property type="entry name" value="SH3-like_dom_sf"/>
</dbReference>
<dbReference type="PROSITE" id="PS50002">
    <property type="entry name" value="SH3"/>
    <property type="match status" value="1"/>
</dbReference>
<dbReference type="PANTHER" id="PTHR46026:SF1">
    <property type="entry name" value="RHO-TYPE GUANINE NUCLEOTIDE EXCHANGE FACTOR, ISOFORM F"/>
    <property type="match status" value="1"/>
</dbReference>
<dbReference type="InterPro" id="IPR001452">
    <property type="entry name" value="SH3_domain"/>
</dbReference>
<accession>A0A3P9LV53</accession>
<reference key="1">
    <citation type="journal article" date="2007" name="Nature">
        <title>The medaka draft genome and insights into vertebrate genome evolution.</title>
        <authorList>
            <person name="Kasahara M."/>
            <person name="Naruse K."/>
            <person name="Sasaki S."/>
            <person name="Nakatani Y."/>
            <person name="Qu W."/>
            <person name="Ahsan B."/>
            <person name="Yamada T."/>
            <person name="Nagayasu Y."/>
            <person name="Doi K."/>
            <person name="Kasai Y."/>
            <person name="Jindo T."/>
            <person name="Kobayashi D."/>
            <person name="Shimada A."/>
            <person name="Toyoda A."/>
            <person name="Kuroki Y."/>
            <person name="Fujiyama A."/>
            <person name="Sasaki T."/>
            <person name="Shimizu A."/>
            <person name="Asakawa S."/>
            <person name="Shimizu N."/>
            <person name="Hashimoto S."/>
            <person name="Yang J."/>
            <person name="Lee Y."/>
            <person name="Matsushima K."/>
            <person name="Sugano S."/>
            <person name="Sakaizumi M."/>
            <person name="Narita T."/>
            <person name="Ohishi K."/>
            <person name="Haga S."/>
            <person name="Ohta F."/>
            <person name="Nomoto H."/>
            <person name="Nogata K."/>
            <person name="Morishita T."/>
            <person name="Endo T."/>
            <person name="Shin-I T."/>
            <person name="Takeda H."/>
            <person name="Morishita S."/>
            <person name="Kohara Y."/>
        </authorList>
    </citation>
    <scope>NUCLEOTIDE SEQUENCE [LARGE SCALE GENOMIC DNA]</scope>
    <source>
        <strain>Hd-rR</strain>
    </source>
</reference>
<dbReference type="PRINTS" id="PR00452">
    <property type="entry name" value="SH3DOMAIN"/>
</dbReference>
<dbReference type="SUPFAM" id="SSF50044">
    <property type="entry name" value="SH3-domain"/>
    <property type="match status" value="1"/>
</dbReference>
<reference evidence="4" key="3">
    <citation type="submission" date="2025-08" db="UniProtKB">
        <authorList>
            <consortium name="Ensembl"/>
        </authorList>
    </citation>
    <scope>IDENTIFICATION</scope>
    <source>
        <strain evidence="4">HNI</strain>
    </source>
</reference>
<dbReference type="Gene3D" id="2.30.30.40">
    <property type="entry name" value="SH3 Domains"/>
    <property type="match status" value="1"/>
</dbReference>
<reference evidence="4 5" key="2">
    <citation type="submission" date="2017-04" db="EMBL/GenBank/DDBJ databases">
        <title>CpG methylation of centromeres and impact of large insertions on vertebrate speciation.</title>
        <authorList>
            <person name="Ichikawa K."/>
            <person name="Yoshimura J."/>
            <person name="Morishita S."/>
        </authorList>
    </citation>
    <scope>NUCLEOTIDE SEQUENCE</scope>
    <source>
        <strain evidence="4 5">HNI</strain>
    </source>
</reference>
<evidence type="ECO:0000259" key="3">
    <source>
        <dbReference type="PROSITE" id="PS50002"/>
    </source>
</evidence>
<dbReference type="Pfam" id="PF07653">
    <property type="entry name" value="SH3_2"/>
    <property type="match status" value="1"/>
</dbReference>
<proteinExistence type="predicted"/>
<organism evidence="4 5">
    <name type="scientific">Oryzias latipes</name>
    <name type="common">Japanese rice fish</name>
    <name type="synonym">Japanese killifish</name>
    <dbReference type="NCBI Taxonomy" id="8090"/>
    <lineage>
        <taxon>Eukaryota</taxon>
        <taxon>Metazoa</taxon>
        <taxon>Chordata</taxon>
        <taxon>Craniata</taxon>
        <taxon>Vertebrata</taxon>
        <taxon>Euteleostomi</taxon>
        <taxon>Actinopterygii</taxon>
        <taxon>Neopterygii</taxon>
        <taxon>Teleostei</taxon>
        <taxon>Neoteleostei</taxon>
        <taxon>Acanthomorphata</taxon>
        <taxon>Ovalentaria</taxon>
        <taxon>Atherinomorphae</taxon>
        <taxon>Beloniformes</taxon>
        <taxon>Adrianichthyidae</taxon>
        <taxon>Oryziinae</taxon>
        <taxon>Oryzias</taxon>
    </lineage>
</organism>
<dbReference type="AlphaFoldDB" id="A0A3P9LV53"/>
<evidence type="ECO:0000313" key="5">
    <source>
        <dbReference type="Proteomes" id="UP000265180"/>
    </source>
</evidence>
<keyword evidence="1 2" id="KW-0728">SH3 domain</keyword>
<protein>
    <recommendedName>
        <fullName evidence="3">SH3 domain-containing protein</fullName>
    </recommendedName>
</protein>
<dbReference type="PANTHER" id="PTHR46026">
    <property type="entry name" value="RHO-TYPE GUANINE NUCLEOTIDE EXCHANGE FACTOR, ISOFORM F"/>
    <property type="match status" value="1"/>
</dbReference>
<evidence type="ECO:0000256" key="2">
    <source>
        <dbReference type="PROSITE-ProRule" id="PRU00192"/>
    </source>
</evidence>
<evidence type="ECO:0000313" key="4">
    <source>
        <dbReference type="Ensembl" id="ENSORLP00020024650.1"/>
    </source>
</evidence>